<dbReference type="AlphaFoldDB" id="A0A225DNB7"/>
<gene>
    <name evidence="2" type="ORF">FRUB_06332</name>
</gene>
<evidence type="ECO:0000313" key="3">
    <source>
        <dbReference type="Proteomes" id="UP000214646"/>
    </source>
</evidence>
<evidence type="ECO:0000313" key="2">
    <source>
        <dbReference type="EMBL" id="OWK38956.1"/>
    </source>
</evidence>
<organism evidence="2 3">
    <name type="scientific">Fimbriiglobus ruber</name>
    <dbReference type="NCBI Taxonomy" id="1908690"/>
    <lineage>
        <taxon>Bacteria</taxon>
        <taxon>Pseudomonadati</taxon>
        <taxon>Planctomycetota</taxon>
        <taxon>Planctomycetia</taxon>
        <taxon>Gemmatales</taxon>
        <taxon>Gemmataceae</taxon>
        <taxon>Fimbriiglobus</taxon>
    </lineage>
</organism>
<reference evidence="3" key="1">
    <citation type="submission" date="2017-06" db="EMBL/GenBank/DDBJ databases">
        <title>Genome analysis of Fimbriiglobus ruber SP5, the first member of the order Planctomycetales with confirmed chitinolytic capability.</title>
        <authorList>
            <person name="Ravin N.V."/>
            <person name="Rakitin A.L."/>
            <person name="Ivanova A.A."/>
            <person name="Beletsky A.V."/>
            <person name="Kulichevskaya I.S."/>
            <person name="Mardanov A.V."/>
            <person name="Dedysh S.N."/>
        </authorList>
    </citation>
    <scope>NUCLEOTIDE SEQUENCE [LARGE SCALE GENOMIC DNA]</scope>
    <source>
        <strain evidence="3">SP5</strain>
    </source>
</reference>
<dbReference type="Proteomes" id="UP000214646">
    <property type="component" value="Unassembled WGS sequence"/>
</dbReference>
<name>A0A225DNB7_9BACT</name>
<sequence length="40" mass="4411">MAGQDEVAEHQYRANEPSPDGRLYPPGGTGHEGRLCNWIT</sequence>
<accession>A0A225DNB7</accession>
<feature type="region of interest" description="Disordered" evidence="1">
    <location>
        <begin position="1"/>
        <end position="40"/>
    </location>
</feature>
<comment type="caution">
    <text evidence="2">The sequence shown here is derived from an EMBL/GenBank/DDBJ whole genome shotgun (WGS) entry which is preliminary data.</text>
</comment>
<proteinExistence type="predicted"/>
<evidence type="ECO:0000256" key="1">
    <source>
        <dbReference type="SAM" id="MobiDB-lite"/>
    </source>
</evidence>
<dbReference type="EMBL" id="NIDE01000012">
    <property type="protein sequence ID" value="OWK38956.1"/>
    <property type="molecule type" value="Genomic_DNA"/>
</dbReference>
<protein>
    <submittedName>
        <fullName evidence="2">Uncharacterized protein</fullName>
    </submittedName>
</protein>
<keyword evidence="3" id="KW-1185">Reference proteome</keyword>